<dbReference type="EMBL" id="ML976978">
    <property type="protein sequence ID" value="KAF1963027.1"/>
    <property type="molecule type" value="Genomic_DNA"/>
</dbReference>
<evidence type="ECO:0000256" key="1">
    <source>
        <dbReference type="ARBA" id="ARBA00011975"/>
    </source>
</evidence>
<evidence type="ECO:0000256" key="3">
    <source>
        <dbReference type="ARBA" id="ARBA00022679"/>
    </source>
</evidence>
<reference evidence="7" key="1">
    <citation type="journal article" date="2020" name="Stud. Mycol.">
        <title>101 Dothideomycetes genomes: a test case for predicting lifestyles and emergence of pathogens.</title>
        <authorList>
            <person name="Haridas S."/>
            <person name="Albert R."/>
            <person name="Binder M."/>
            <person name="Bloem J."/>
            <person name="Labutti K."/>
            <person name="Salamov A."/>
            <person name="Andreopoulos B."/>
            <person name="Baker S."/>
            <person name="Barry K."/>
            <person name="Bills G."/>
            <person name="Bluhm B."/>
            <person name="Cannon C."/>
            <person name="Castanera R."/>
            <person name="Culley D."/>
            <person name="Daum C."/>
            <person name="Ezra D."/>
            <person name="Gonzalez J."/>
            <person name="Henrissat B."/>
            <person name="Kuo A."/>
            <person name="Liang C."/>
            <person name="Lipzen A."/>
            <person name="Lutzoni F."/>
            <person name="Magnuson J."/>
            <person name="Mondo S."/>
            <person name="Nolan M."/>
            <person name="Ohm R."/>
            <person name="Pangilinan J."/>
            <person name="Park H.-J."/>
            <person name="Ramirez L."/>
            <person name="Alfaro M."/>
            <person name="Sun H."/>
            <person name="Tritt A."/>
            <person name="Yoshinaga Y."/>
            <person name="Zwiers L.-H."/>
            <person name="Turgeon B."/>
            <person name="Goodwin S."/>
            <person name="Spatafora J."/>
            <person name="Crous P."/>
            <person name="Grigoriev I."/>
        </authorList>
    </citation>
    <scope>NUCLEOTIDE SEQUENCE</scope>
    <source>
        <strain evidence="7">CBS 675.92</strain>
    </source>
</reference>
<gene>
    <name evidence="7" type="ORF">CC80DRAFT_372873</name>
</gene>
<evidence type="ECO:0000256" key="2">
    <source>
        <dbReference type="ARBA" id="ARBA00022603"/>
    </source>
</evidence>
<dbReference type="Pfam" id="PF00145">
    <property type="entry name" value="DNA_methylase"/>
    <property type="match status" value="1"/>
</dbReference>
<dbReference type="GO" id="GO:0003886">
    <property type="term" value="F:DNA (cytosine-5-)-methyltransferase activity"/>
    <property type="evidence" value="ECO:0007669"/>
    <property type="project" value="UniProtKB-EC"/>
</dbReference>
<dbReference type="Gene3D" id="3.40.50.150">
    <property type="entry name" value="Vaccinia Virus protein VP39"/>
    <property type="match status" value="1"/>
</dbReference>
<dbReference type="PANTHER" id="PTHR10629:SF52">
    <property type="entry name" value="DNA (CYTOSINE-5)-METHYLTRANSFERASE 1"/>
    <property type="match status" value="1"/>
</dbReference>
<dbReference type="InterPro" id="IPR050390">
    <property type="entry name" value="C5-Methyltransferase"/>
</dbReference>
<keyword evidence="2 5" id="KW-0489">Methyltransferase</keyword>
<protein>
    <recommendedName>
        <fullName evidence="1">DNA (cytosine-5-)-methyltransferase</fullName>
        <ecNumber evidence="1">2.1.1.37</ecNumber>
    </recommendedName>
</protein>
<sequence length="556" mass="62885">LVKIGDVVELKDESEIGLRTRQYGDFFLVKTIVENVQSEDLNLRGFRLRRCTRLSPLFDGKLNDLVLLMEVDRYDKRSHHVQGIVEVAVDAVVGKRVCHFTNLTYEQMGLRTTPTFVPALLARLKDAKAISDYVFRNGPLYCRWVHISIKEWNGKPYGGEVRRLYKRERDEFAKLSDITQTSRAAASNGDESDESDDFTIIENPQKRRSSSVESLDHDPRKRRPGIATKPMQLTFGDFFCCAGGASYGAVDAGLLVSYGVEIDGEVMESYRRNHPGATALEMDAHDFPSFASRSNFYVDHAHFSTTCKYFAICHTRPGKDDQMNFETIYVVGPILELLKPPYATAEQAPGMILLRKHKPAFRLFLNMILRAGFNVRYQVADLASHDLPQRRRRLLFNMSKIGFPLAPFPNPTCGPKGSGLKRYVTVADALEKLERIPPGLRDDPLHRPETLRRCNKEPYDPRNSLLKGCLTTSGGENYHYSGKRRNTARENSQFQTFPLSAHFNGSPTLVIHILTPAIVGNAYPPSPASQHFLSNAQTREAFEHGFISDEEEIHDL</sequence>
<feature type="compositionally biased region" description="Acidic residues" evidence="6">
    <location>
        <begin position="190"/>
        <end position="199"/>
    </location>
</feature>
<dbReference type="Proteomes" id="UP000800035">
    <property type="component" value="Unassembled WGS sequence"/>
</dbReference>
<feature type="non-terminal residue" evidence="7">
    <location>
        <position position="1"/>
    </location>
</feature>
<dbReference type="GO" id="GO:0003677">
    <property type="term" value="F:DNA binding"/>
    <property type="evidence" value="ECO:0007669"/>
    <property type="project" value="TreeGrafter"/>
</dbReference>
<dbReference type="PANTHER" id="PTHR10629">
    <property type="entry name" value="CYTOSINE-SPECIFIC METHYLTRANSFERASE"/>
    <property type="match status" value="1"/>
</dbReference>
<accession>A0A6A5UPN2</accession>
<dbReference type="OrthoDB" id="414133at2759"/>
<feature type="active site" evidence="5">
    <location>
        <position position="307"/>
    </location>
</feature>
<dbReference type="PROSITE" id="PS51679">
    <property type="entry name" value="SAM_MT_C5"/>
    <property type="match status" value="1"/>
</dbReference>
<keyword evidence="3 5" id="KW-0808">Transferase</keyword>
<proteinExistence type="inferred from homology"/>
<dbReference type="AlphaFoldDB" id="A0A6A5UPN2"/>
<comment type="similarity">
    <text evidence="5">Belongs to the class I-like SAM-binding methyltransferase superfamily. C5-methyltransferase family.</text>
</comment>
<dbReference type="InterPro" id="IPR029063">
    <property type="entry name" value="SAM-dependent_MTases_sf"/>
</dbReference>
<evidence type="ECO:0000256" key="6">
    <source>
        <dbReference type="SAM" id="MobiDB-lite"/>
    </source>
</evidence>
<evidence type="ECO:0000256" key="4">
    <source>
        <dbReference type="ARBA" id="ARBA00022691"/>
    </source>
</evidence>
<name>A0A6A5UPN2_9PLEO</name>
<dbReference type="EC" id="2.1.1.37" evidence="1"/>
<dbReference type="GO" id="GO:0044027">
    <property type="term" value="P:negative regulation of gene expression via chromosomal CpG island methylation"/>
    <property type="evidence" value="ECO:0007669"/>
    <property type="project" value="TreeGrafter"/>
</dbReference>
<dbReference type="InterPro" id="IPR001525">
    <property type="entry name" value="C5_MeTfrase"/>
</dbReference>
<evidence type="ECO:0000256" key="5">
    <source>
        <dbReference type="PROSITE-ProRule" id="PRU01016"/>
    </source>
</evidence>
<dbReference type="GO" id="GO:0032259">
    <property type="term" value="P:methylation"/>
    <property type="evidence" value="ECO:0007669"/>
    <property type="project" value="UniProtKB-KW"/>
</dbReference>
<keyword evidence="4 5" id="KW-0949">S-adenosyl-L-methionine</keyword>
<evidence type="ECO:0000313" key="8">
    <source>
        <dbReference type="Proteomes" id="UP000800035"/>
    </source>
</evidence>
<feature type="non-terminal residue" evidence="7">
    <location>
        <position position="556"/>
    </location>
</feature>
<dbReference type="GO" id="GO:0005634">
    <property type="term" value="C:nucleus"/>
    <property type="evidence" value="ECO:0007669"/>
    <property type="project" value="TreeGrafter"/>
</dbReference>
<keyword evidence="8" id="KW-1185">Reference proteome</keyword>
<feature type="region of interest" description="Disordered" evidence="6">
    <location>
        <begin position="179"/>
        <end position="226"/>
    </location>
</feature>
<dbReference type="SUPFAM" id="SSF53335">
    <property type="entry name" value="S-adenosyl-L-methionine-dependent methyltransferases"/>
    <property type="match status" value="1"/>
</dbReference>
<evidence type="ECO:0000313" key="7">
    <source>
        <dbReference type="EMBL" id="KAF1963027.1"/>
    </source>
</evidence>
<organism evidence="7 8">
    <name type="scientific">Byssothecium circinans</name>
    <dbReference type="NCBI Taxonomy" id="147558"/>
    <lineage>
        <taxon>Eukaryota</taxon>
        <taxon>Fungi</taxon>
        <taxon>Dikarya</taxon>
        <taxon>Ascomycota</taxon>
        <taxon>Pezizomycotina</taxon>
        <taxon>Dothideomycetes</taxon>
        <taxon>Pleosporomycetidae</taxon>
        <taxon>Pleosporales</taxon>
        <taxon>Massarineae</taxon>
        <taxon>Massarinaceae</taxon>
        <taxon>Byssothecium</taxon>
    </lineage>
</organism>